<dbReference type="GO" id="GO:0008080">
    <property type="term" value="F:N-acetyltransferase activity"/>
    <property type="evidence" value="ECO:0007669"/>
    <property type="project" value="InterPro"/>
</dbReference>
<evidence type="ECO:0000313" key="3">
    <source>
        <dbReference type="Proteomes" id="UP000199440"/>
    </source>
</evidence>
<dbReference type="AlphaFoldDB" id="A0A1G9U5B8"/>
<dbReference type="EMBL" id="FNGV01000010">
    <property type="protein sequence ID" value="SDM55003.1"/>
    <property type="molecule type" value="Genomic_DNA"/>
</dbReference>
<feature type="domain" description="N-acetyltransferase" evidence="1">
    <location>
        <begin position="131"/>
        <end position="285"/>
    </location>
</feature>
<dbReference type="PROSITE" id="PS51186">
    <property type="entry name" value="GNAT"/>
    <property type="match status" value="1"/>
</dbReference>
<dbReference type="InterPro" id="IPR016181">
    <property type="entry name" value="Acyl_CoA_acyltransferase"/>
</dbReference>
<reference evidence="2 3" key="1">
    <citation type="submission" date="2016-10" db="EMBL/GenBank/DDBJ databases">
        <authorList>
            <person name="de Groot N.N."/>
        </authorList>
    </citation>
    <scope>NUCLEOTIDE SEQUENCE [LARGE SCALE GENOMIC DNA]</scope>
    <source>
        <strain evidence="2 3">DSM 19886</strain>
    </source>
</reference>
<evidence type="ECO:0000259" key="1">
    <source>
        <dbReference type="PROSITE" id="PS51186"/>
    </source>
</evidence>
<dbReference type="Proteomes" id="UP000199440">
    <property type="component" value="Unassembled WGS sequence"/>
</dbReference>
<dbReference type="RefSeq" id="WP_089892651.1">
    <property type="nucleotide sequence ID" value="NZ_FNGV01000010.1"/>
</dbReference>
<evidence type="ECO:0000313" key="2">
    <source>
        <dbReference type="EMBL" id="SDM55003.1"/>
    </source>
</evidence>
<dbReference type="Gene3D" id="3.40.630.30">
    <property type="match status" value="1"/>
</dbReference>
<keyword evidence="3" id="KW-1185">Reference proteome</keyword>
<keyword evidence="2" id="KW-0808">Transferase</keyword>
<dbReference type="NCBIfam" id="TIGR03827">
    <property type="entry name" value="GNAT_ablB"/>
    <property type="match status" value="1"/>
</dbReference>
<dbReference type="CDD" id="cd04301">
    <property type="entry name" value="NAT_SF"/>
    <property type="match status" value="1"/>
</dbReference>
<gene>
    <name evidence="2" type="ORF">SAMN04488514_110119</name>
</gene>
<accession>A0A1G9U5B8</accession>
<protein>
    <submittedName>
        <fullName evidence="2">Beta-lysine acetyltransferase</fullName>
    </submittedName>
</protein>
<dbReference type="Pfam" id="PF00583">
    <property type="entry name" value="Acetyltransf_1"/>
    <property type="match status" value="1"/>
</dbReference>
<dbReference type="SUPFAM" id="SSF55729">
    <property type="entry name" value="Acyl-CoA N-acyltransferases (Nat)"/>
    <property type="match status" value="1"/>
</dbReference>
<dbReference type="OrthoDB" id="9790652at2"/>
<name>A0A1G9U5B8_9FLAO</name>
<dbReference type="InterPro" id="IPR022525">
    <property type="entry name" value="GNAT_AblB"/>
</dbReference>
<dbReference type="STRING" id="192904.SAMN04488514_110119"/>
<sequence>MFDTIERIEGGLVHHGKGNKRVYLLEADHGNWNQLISSMKNLAQQRKYDKIVSRVPEAGIASFQSKGYQVEAKIPGLYNGVSTGYFVADFLNKERSNCAEQKLKMIQSVKTIALAAANTAHNSFMALPDALEIHQLRSEELDELTALARLNERAFRSYPFPIHDKSFLIELLQQGYEFYGLFEKGQLIVASILRPNEAESNMEIVDFVTNSNYRGQNLSYYLVQKIKKKSAERGLKTIYTSVRATSYGLNITFSKHGFSYGGTLLNNTLIGDTMESMNVWYLSLN</sequence>
<proteinExistence type="predicted"/>
<dbReference type="InterPro" id="IPR000182">
    <property type="entry name" value="GNAT_dom"/>
</dbReference>
<organism evidence="2 3">
    <name type="scientific">Kriegella aquimaris</name>
    <dbReference type="NCBI Taxonomy" id="192904"/>
    <lineage>
        <taxon>Bacteria</taxon>
        <taxon>Pseudomonadati</taxon>
        <taxon>Bacteroidota</taxon>
        <taxon>Flavobacteriia</taxon>
        <taxon>Flavobacteriales</taxon>
        <taxon>Flavobacteriaceae</taxon>
        <taxon>Kriegella</taxon>
    </lineage>
</organism>